<feature type="region of interest" description="Disordered" evidence="7">
    <location>
        <begin position="1"/>
        <end position="102"/>
    </location>
</feature>
<feature type="compositionally biased region" description="Basic and acidic residues" evidence="7">
    <location>
        <begin position="89"/>
        <end position="102"/>
    </location>
</feature>
<keyword evidence="5" id="KW-0677">Repeat</keyword>
<feature type="compositionally biased region" description="Basic and acidic residues" evidence="7">
    <location>
        <begin position="37"/>
        <end position="53"/>
    </location>
</feature>
<dbReference type="InterPro" id="IPR011098">
    <property type="entry name" value="G5_dom"/>
</dbReference>
<keyword evidence="6" id="KW-0572">Peptidoglycan-anchor</keyword>
<dbReference type="Pfam" id="PF17041">
    <property type="entry name" value="SasG_E"/>
    <property type="match status" value="1"/>
</dbReference>
<dbReference type="Gene3D" id="2.20.230.30">
    <property type="match status" value="1"/>
</dbReference>
<dbReference type="SMART" id="SM01208">
    <property type="entry name" value="G5"/>
    <property type="match status" value="1"/>
</dbReference>
<dbReference type="PANTHER" id="PTHR37824:SF1">
    <property type="entry name" value="IRON-REGULATED SURFACE DETERMINANT PROTEIN C"/>
    <property type="match status" value="1"/>
</dbReference>
<dbReference type="EMBL" id="JAAJIY010000162">
    <property type="protein sequence ID" value="NGK22608.1"/>
    <property type="molecule type" value="Genomic_DNA"/>
</dbReference>
<dbReference type="InterPro" id="IPR050436">
    <property type="entry name" value="IsdA"/>
</dbReference>
<evidence type="ECO:0000256" key="1">
    <source>
        <dbReference type="ARBA" id="ARBA00004168"/>
    </source>
</evidence>
<evidence type="ECO:0000256" key="5">
    <source>
        <dbReference type="ARBA" id="ARBA00022737"/>
    </source>
</evidence>
<feature type="non-terminal residue" evidence="9">
    <location>
        <position position="1"/>
    </location>
</feature>
<evidence type="ECO:0000259" key="8">
    <source>
        <dbReference type="PROSITE" id="PS51109"/>
    </source>
</evidence>
<dbReference type="InterPro" id="IPR031477">
    <property type="entry name" value="SasG_E"/>
</dbReference>
<evidence type="ECO:0000256" key="2">
    <source>
        <dbReference type="ARBA" id="ARBA00022512"/>
    </source>
</evidence>
<reference evidence="9 10" key="1">
    <citation type="submission" date="2020-02" db="EMBL/GenBank/DDBJ databases">
        <title>Novel Insights Into The Classification of Staphylococcal Beta-Lactamases In Relation To The Cefazolin Inoculum Effect.</title>
        <authorList>
            <person name="Carvajal L.P."/>
            <person name="Rincon S."/>
            <person name="Echeverri A."/>
            <person name="Porras J."/>
            <person name="Rios R."/>
            <person name="Ordonez K."/>
            <person name="Seas C."/>
            <person name="Gomez-Villegas S."/>
            <person name="Diaz L."/>
            <person name="Arias C.A."/>
            <person name="Reyes J."/>
        </authorList>
    </citation>
    <scope>NUCLEOTIDE SEQUENCE [LARGE SCALE GENOMIC DNA]</scope>
    <source>
        <strain evidence="9 10">UP127</strain>
    </source>
</reference>
<proteinExistence type="predicted"/>
<feature type="compositionally biased region" description="Basic and acidic residues" evidence="7">
    <location>
        <begin position="62"/>
        <end position="72"/>
    </location>
</feature>
<keyword evidence="2" id="KW-0134">Cell wall</keyword>
<evidence type="ECO:0000256" key="4">
    <source>
        <dbReference type="ARBA" id="ARBA00022729"/>
    </source>
</evidence>
<feature type="non-terminal residue" evidence="9">
    <location>
        <position position="102"/>
    </location>
</feature>
<keyword evidence="3" id="KW-0964">Secreted</keyword>
<comment type="subcellular location">
    <subcellularLocation>
        <location evidence="1">Secreted</location>
        <location evidence="1">Cell wall</location>
        <topology evidence="1">Peptidoglycan-anchor</topology>
    </subcellularLocation>
</comment>
<protein>
    <recommendedName>
        <fullName evidence="8">G5 domain-containing protein</fullName>
    </recommendedName>
</protein>
<dbReference type="Pfam" id="PF07501">
    <property type="entry name" value="G5"/>
    <property type="match status" value="1"/>
</dbReference>
<name>A0AAP6TDU2_STAAU</name>
<evidence type="ECO:0000256" key="6">
    <source>
        <dbReference type="ARBA" id="ARBA00023088"/>
    </source>
</evidence>
<dbReference type="AlphaFoldDB" id="A0AAP6TDU2"/>
<accession>A0AAP6TDU2</accession>
<gene>
    <name evidence="9" type="ORF">G0Z31_14290</name>
</gene>
<keyword evidence="4" id="KW-0732">Signal</keyword>
<evidence type="ECO:0000256" key="3">
    <source>
        <dbReference type="ARBA" id="ARBA00022525"/>
    </source>
</evidence>
<organism evidence="9 10">
    <name type="scientific">Staphylococcus aureus</name>
    <dbReference type="NCBI Taxonomy" id="1280"/>
    <lineage>
        <taxon>Bacteria</taxon>
        <taxon>Bacillati</taxon>
        <taxon>Bacillota</taxon>
        <taxon>Bacilli</taxon>
        <taxon>Bacillales</taxon>
        <taxon>Staphylococcaceae</taxon>
        <taxon>Staphylococcus</taxon>
    </lineage>
</organism>
<dbReference type="PANTHER" id="PTHR37824">
    <property type="entry name" value="IRON-REGULATED SURFACE DETERMINANT PROTEIN C"/>
    <property type="match status" value="1"/>
</dbReference>
<evidence type="ECO:0000256" key="7">
    <source>
        <dbReference type="SAM" id="MobiDB-lite"/>
    </source>
</evidence>
<evidence type="ECO:0000313" key="10">
    <source>
        <dbReference type="Proteomes" id="UP000478431"/>
    </source>
</evidence>
<dbReference type="Proteomes" id="UP000478431">
    <property type="component" value="Unassembled WGS sequence"/>
</dbReference>
<sequence length="102" mass="11168">EKEEVPGKPGIKNPETGDVVRPPVDSVTKYGPVKGDSIVEKEEIPFKKERKFNPDLAPGTEKVTREGQKGEKTITTPTLKNPLTGEIISKGESKEEITKDPV</sequence>
<dbReference type="PROSITE" id="PS51109">
    <property type="entry name" value="G5"/>
    <property type="match status" value="1"/>
</dbReference>
<comment type="caution">
    <text evidence="9">The sequence shown here is derived from an EMBL/GenBank/DDBJ whole genome shotgun (WGS) entry which is preliminary data.</text>
</comment>
<evidence type="ECO:0000313" key="9">
    <source>
        <dbReference type="EMBL" id="NGK22608.1"/>
    </source>
</evidence>
<feature type="domain" description="G5" evidence="8">
    <location>
        <begin position="30"/>
        <end position="102"/>
    </location>
</feature>